<comment type="caution">
    <text evidence="2">The sequence shown here is derived from an EMBL/GenBank/DDBJ whole genome shotgun (WGS) entry which is preliminary data.</text>
</comment>
<feature type="region of interest" description="Disordered" evidence="1">
    <location>
        <begin position="32"/>
        <end position="67"/>
    </location>
</feature>
<gene>
    <name evidence="2" type="ORF">MERR_LOCUS42638</name>
</gene>
<dbReference type="OrthoDB" id="25887at2759"/>
<dbReference type="EMBL" id="CACVBM020001607">
    <property type="protein sequence ID" value="CAA7055402.1"/>
    <property type="molecule type" value="Genomic_DNA"/>
</dbReference>
<dbReference type="Proteomes" id="UP000467841">
    <property type="component" value="Unassembled WGS sequence"/>
</dbReference>
<evidence type="ECO:0000313" key="3">
    <source>
        <dbReference type="Proteomes" id="UP000467841"/>
    </source>
</evidence>
<dbReference type="AlphaFoldDB" id="A0A6D2L677"/>
<organism evidence="2 3">
    <name type="scientific">Microthlaspi erraticum</name>
    <dbReference type="NCBI Taxonomy" id="1685480"/>
    <lineage>
        <taxon>Eukaryota</taxon>
        <taxon>Viridiplantae</taxon>
        <taxon>Streptophyta</taxon>
        <taxon>Embryophyta</taxon>
        <taxon>Tracheophyta</taxon>
        <taxon>Spermatophyta</taxon>
        <taxon>Magnoliopsida</taxon>
        <taxon>eudicotyledons</taxon>
        <taxon>Gunneridae</taxon>
        <taxon>Pentapetalae</taxon>
        <taxon>rosids</taxon>
        <taxon>malvids</taxon>
        <taxon>Brassicales</taxon>
        <taxon>Brassicaceae</taxon>
        <taxon>Coluteocarpeae</taxon>
        <taxon>Microthlaspi</taxon>
    </lineage>
</organism>
<feature type="compositionally biased region" description="Polar residues" evidence="1">
    <location>
        <begin position="42"/>
        <end position="52"/>
    </location>
</feature>
<protein>
    <submittedName>
        <fullName evidence="2">Uncharacterized protein</fullName>
    </submittedName>
</protein>
<name>A0A6D2L677_9BRAS</name>
<evidence type="ECO:0000256" key="1">
    <source>
        <dbReference type="SAM" id="MobiDB-lite"/>
    </source>
</evidence>
<evidence type="ECO:0000313" key="2">
    <source>
        <dbReference type="EMBL" id="CAA7055402.1"/>
    </source>
</evidence>
<keyword evidence="3" id="KW-1185">Reference proteome</keyword>
<accession>A0A6D2L677</accession>
<reference evidence="2" key="1">
    <citation type="submission" date="2020-01" db="EMBL/GenBank/DDBJ databases">
        <authorList>
            <person name="Mishra B."/>
        </authorList>
    </citation>
    <scope>NUCLEOTIDE SEQUENCE [LARGE SCALE GENOMIC DNA]</scope>
</reference>
<proteinExistence type="predicted"/>
<sequence length="67" mass="7453">MLGVLHCCLSWMMVQDPRKPKHVDALFLQPRQSAVDRPVEPSSRSASTTFTGPTRLLSRETVSSSPK</sequence>